<dbReference type="EMBL" id="JACIIG010000005">
    <property type="protein sequence ID" value="MBB4568524.1"/>
    <property type="molecule type" value="Genomic_DNA"/>
</dbReference>
<dbReference type="InterPro" id="IPR047216">
    <property type="entry name" value="Endonuclease_DUF559_bact"/>
</dbReference>
<dbReference type="SUPFAM" id="SSF52980">
    <property type="entry name" value="Restriction endonuclease-like"/>
    <property type="match status" value="1"/>
</dbReference>
<gene>
    <name evidence="3" type="ORF">GGE60_002640</name>
</gene>
<dbReference type="RefSeq" id="WP_245276460.1">
    <property type="nucleotide sequence ID" value="NZ_JACIIG010000005.1"/>
</dbReference>
<accession>A0A7W6ZTM1</accession>
<sequence>MAAELAAITPPRPSADPPPQGEGVRRDALISVFQQIGDPVAKKPSKLDRFKVSNSRRLRAGSTDAETKLWKHLWRIPIEGTHFRRQVSIGRYFADLACHQIGLIVELDGRQHAEDAAGRYDAQRTAFLESEGYHVIRFWNAEVTDEIEAVLDTIFAIVQQRQILLAEADHFHPTPARRADPLSQGEGEEP</sequence>
<evidence type="ECO:0000256" key="1">
    <source>
        <dbReference type="SAM" id="MobiDB-lite"/>
    </source>
</evidence>
<dbReference type="Proteomes" id="UP000543836">
    <property type="component" value="Unassembled WGS sequence"/>
</dbReference>
<reference evidence="3 4" key="1">
    <citation type="submission" date="2020-08" db="EMBL/GenBank/DDBJ databases">
        <title>Genomic Encyclopedia of Type Strains, Phase IV (KMG-V): Genome sequencing to study the core and pangenomes of soil and plant-associated prokaryotes.</title>
        <authorList>
            <person name="Whitman W."/>
        </authorList>
    </citation>
    <scope>NUCLEOTIDE SEQUENCE [LARGE SCALE GENOMIC DNA]</scope>
    <source>
        <strain evidence="3 4">SEMIA 492</strain>
    </source>
</reference>
<keyword evidence="4" id="KW-1185">Reference proteome</keyword>
<protein>
    <submittedName>
        <fullName evidence="3">Very-short-patch-repair endonuclease</fullName>
    </submittedName>
</protein>
<evidence type="ECO:0000313" key="3">
    <source>
        <dbReference type="EMBL" id="MBB4568524.1"/>
    </source>
</evidence>
<proteinExistence type="predicted"/>
<keyword evidence="3" id="KW-0540">Nuclease</keyword>
<evidence type="ECO:0000259" key="2">
    <source>
        <dbReference type="Pfam" id="PF04480"/>
    </source>
</evidence>
<organism evidence="3 4">
    <name type="scientific">Rhizobium leucaenae</name>
    <dbReference type="NCBI Taxonomy" id="29450"/>
    <lineage>
        <taxon>Bacteria</taxon>
        <taxon>Pseudomonadati</taxon>
        <taxon>Pseudomonadota</taxon>
        <taxon>Alphaproteobacteria</taxon>
        <taxon>Hyphomicrobiales</taxon>
        <taxon>Rhizobiaceae</taxon>
        <taxon>Rhizobium/Agrobacterium group</taxon>
        <taxon>Rhizobium</taxon>
    </lineage>
</organism>
<dbReference type="GO" id="GO:0004519">
    <property type="term" value="F:endonuclease activity"/>
    <property type="evidence" value="ECO:0007669"/>
    <property type="project" value="UniProtKB-KW"/>
</dbReference>
<dbReference type="Pfam" id="PF04480">
    <property type="entry name" value="DUF559"/>
    <property type="match status" value="1"/>
</dbReference>
<feature type="compositionally biased region" description="Pro residues" evidence="1">
    <location>
        <begin position="10"/>
        <end position="20"/>
    </location>
</feature>
<feature type="domain" description="DUF559" evidence="2">
    <location>
        <begin position="53"/>
        <end position="158"/>
    </location>
</feature>
<dbReference type="CDD" id="cd01038">
    <property type="entry name" value="Endonuclease_DUF559"/>
    <property type="match status" value="1"/>
</dbReference>
<feature type="region of interest" description="Disordered" evidence="1">
    <location>
        <begin position="1"/>
        <end position="24"/>
    </location>
</feature>
<dbReference type="InterPro" id="IPR007569">
    <property type="entry name" value="DUF559"/>
</dbReference>
<dbReference type="InterPro" id="IPR011335">
    <property type="entry name" value="Restrct_endonuc-II-like"/>
</dbReference>
<name>A0A7W6ZTM1_9HYPH</name>
<dbReference type="AlphaFoldDB" id="A0A7W6ZTM1"/>
<evidence type="ECO:0000313" key="4">
    <source>
        <dbReference type="Proteomes" id="UP000543836"/>
    </source>
</evidence>
<dbReference type="PANTHER" id="PTHR38590:SF1">
    <property type="entry name" value="BLL0828 PROTEIN"/>
    <property type="match status" value="1"/>
</dbReference>
<comment type="caution">
    <text evidence="3">The sequence shown here is derived from an EMBL/GenBank/DDBJ whole genome shotgun (WGS) entry which is preliminary data.</text>
</comment>
<keyword evidence="3" id="KW-0255">Endonuclease</keyword>
<dbReference type="Gene3D" id="3.40.960.10">
    <property type="entry name" value="VSR Endonuclease"/>
    <property type="match status" value="1"/>
</dbReference>
<dbReference type="PANTHER" id="PTHR38590">
    <property type="entry name" value="BLL0828 PROTEIN"/>
    <property type="match status" value="1"/>
</dbReference>
<keyword evidence="3" id="KW-0378">Hydrolase</keyword>